<reference evidence="2" key="2">
    <citation type="journal article" date="2015" name="Data Brief">
        <title>Shoot transcriptome of the giant reed, Arundo donax.</title>
        <authorList>
            <person name="Barrero R.A."/>
            <person name="Guerrero F.D."/>
            <person name="Moolhuijzen P."/>
            <person name="Goolsby J.A."/>
            <person name="Tidwell J."/>
            <person name="Bellgard S.E."/>
            <person name="Bellgard M.I."/>
        </authorList>
    </citation>
    <scope>NUCLEOTIDE SEQUENCE</scope>
    <source>
        <tissue evidence="2">Shoot tissue taken approximately 20 cm above the soil surface</tissue>
    </source>
</reference>
<feature type="compositionally biased region" description="Basic and acidic residues" evidence="1">
    <location>
        <begin position="25"/>
        <end position="34"/>
    </location>
</feature>
<dbReference type="EMBL" id="GBRH01196137">
    <property type="protein sequence ID" value="JAE01759.1"/>
    <property type="molecule type" value="Transcribed_RNA"/>
</dbReference>
<protein>
    <submittedName>
        <fullName evidence="2">Uncharacterized protein</fullName>
    </submittedName>
</protein>
<feature type="region of interest" description="Disordered" evidence="1">
    <location>
        <begin position="1"/>
        <end position="42"/>
    </location>
</feature>
<proteinExistence type="predicted"/>
<reference evidence="2" key="1">
    <citation type="submission" date="2014-09" db="EMBL/GenBank/DDBJ databases">
        <authorList>
            <person name="Magalhaes I.L.F."/>
            <person name="Oliveira U."/>
            <person name="Santos F.R."/>
            <person name="Vidigal T.H.D.A."/>
            <person name="Brescovit A.D."/>
            <person name="Santos A.J."/>
        </authorList>
    </citation>
    <scope>NUCLEOTIDE SEQUENCE</scope>
    <source>
        <tissue evidence="2">Shoot tissue taken approximately 20 cm above the soil surface</tissue>
    </source>
</reference>
<organism evidence="2">
    <name type="scientific">Arundo donax</name>
    <name type="common">Giant reed</name>
    <name type="synonym">Donax arundinaceus</name>
    <dbReference type="NCBI Taxonomy" id="35708"/>
    <lineage>
        <taxon>Eukaryota</taxon>
        <taxon>Viridiplantae</taxon>
        <taxon>Streptophyta</taxon>
        <taxon>Embryophyta</taxon>
        <taxon>Tracheophyta</taxon>
        <taxon>Spermatophyta</taxon>
        <taxon>Magnoliopsida</taxon>
        <taxon>Liliopsida</taxon>
        <taxon>Poales</taxon>
        <taxon>Poaceae</taxon>
        <taxon>PACMAD clade</taxon>
        <taxon>Arundinoideae</taxon>
        <taxon>Arundineae</taxon>
        <taxon>Arundo</taxon>
    </lineage>
</organism>
<dbReference type="AlphaFoldDB" id="A0A0A9ERX8"/>
<evidence type="ECO:0000313" key="2">
    <source>
        <dbReference type="EMBL" id="JAE01759.1"/>
    </source>
</evidence>
<name>A0A0A9ERX8_ARUDO</name>
<evidence type="ECO:0000256" key="1">
    <source>
        <dbReference type="SAM" id="MobiDB-lite"/>
    </source>
</evidence>
<sequence length="60" mass="6196">MTRPAPGRRADADTGRMSSPPAPRGRVDNGRAGEAKGQGVNGTLHCWPSVLAPCGLQLSI</sequence>
<accession>A0A0A9ERX8</accession>